<comment type="similarity">
    <text evidence="2">Belongs to the binding-protein-dependent transport system permease family. CysTW subfamily.</text>
</comment>
<evidence type="ECO:0000313" key="10">
    <source>
        <dbReference type="EMBL" id="KPL91710.1"/>
    </source>
</evidence>
<dbReference type="GO" id="GO:0055085">
    <property type="term" value="P:transmembrane transport"/>
    <property type="evidence" value="ECO:0007669"/>
    <property type="project" value="InterPro"/>
</dbReference>
<evidence type="ECO:0000256" key="6">
    <source>
        <dbReference type="ARBA" id="ARBA00022989"/>
    </source>
</evidence>
<protein>
    <submittedName>
        <fullName evidence="10">Acriflavin resistance protein</fullName>
    </submittedName>
</protein>
<dbReference type="PATRIC" id="fig|70996.4.peg.739"/>
<dbReference type="RefSeq" id="WP_054532672.1">
    <property type="nucleotide sequence ID" value="NZ_LGKP01000004.1"/>
</dbReference>
<feature type="transmembrane region" description="Helical" evidence="8">
    <location>
        <begin position="124"/>
        <end position="147"/>
    </location>
</feature>
<feature type="transmembrane region" description="Helical" evidence="8">
    <location>
        <begin position="270"/>
        <end position="290"/>
    </location>
</feature>
<comment type="caution">
    <text evidence="10">The sequence shown here is derived from an EMBL/GenBank/DDBJ whole genome shotgun (WGS) entry which is preliminary data.</text>
</comment>
<feature type="transmembrane region" description="Helical" evidence="8">
    <location>
        <begin position="237"/>
        <end position="258"/>
    </location>
</feature>
<dbReference type="CDD" id="cd06261">
    <property type="entry name" value="TM_PBP2"/>
    <property type="match status" value="1"/>
</dbReference>
<evidence type="ECO:0000313" key="11">
    <source>
        <dbReference type="Proteomes" id="UP000050277"/>
    </source>
</evidence>
<feature type="transmembrane region" description="Helical" evidence="8">
    <location>
        <begin position="85"/>
        <end position="104"/>
    </location>
</feature>
<feature type="transmembrane region" description="Helical" evidence="8">
    <location>
        <begin position="207"/>
        <end position="230"/>
    </location>
</feature>
<proteinExistence type="inferred from homology"/>
<dbReference type="EMBL" id="LGKP01000004">
    <property type="protein sequence ID" value="KPL91710.1"/>
    <property type="molecule type" value="Genomic_DNA"/>
</dbReference>
<dbReference type="InterPro" id="IPR000515">
    <property type="entry name" value="MetI-like"/>
</dbReference>
<feature type="transmembrane region" description="Helical" evidence="8">
    <location>
        <begin position="159"/>
        <end position="187"/>
    </location>
</feature>
<evidence type="ECO:0000256" key="7">
    <source>
        <dbReference type="ARBA" id="ARBA00023136"/>
    </source>
</evidence>
<dbReference type="AlphaFoldDB" id="A0A0P6YHL2"/>
<keyword evidence="7 8" id="KW-0472">Membrane</keyword>
<keyword evidence="5 8" id="KW-0812">Transmembrane</keyword>
<keyword evidence="11" id="KW-1185">Reference proteome</keyword>
<reference evidence="10 11" key="1">
    <citation type="submission" date="2015-07" db="EMBL/GenBank/DDBJ databases">
        <title>Whole genome sequence of Herpetosiphon geysericola DSM 7119.</title>
        <authorList>
            <person name="Hemp J."/>
            <person name="Ward L.M."/>
            <person name="Pace L.A."/>
            <person name="Fischer W.W."/>
        </authorList>
    </citation>
    <scope>NUCLEOTIDE SEQUENCE [LARGE SCALE GENOMIC DNA]</scope>
    <source>
        <strain evidence="10 11">DSM 7119</strain>
    </source>
</reference>
<dbReference type="InterPro" id="IPR035906">
    <property type="entry name" value="MetI-like_sf"/>
</dbReference>
<feature type="domain" description="ABC transmembrane type-1" evidence="9">
    <location>
        <begin position="76"/>
        <end position="291"/>
    </location>
</feature>
<evidence type="ECO:0000256" key="3">
    <source>
        <dbReference type="ARBA" id="ARBA00022448"/>
    </source>
</evidence>
<gene>
    <name evidence="10" type="ORF">SE18_01645</name>
</gene>
<accession>A0A0P6YHL2</accession>
<organism evidence="10 11">
    <name type="scientific">Herpetosiphon geysericola</name>
    <dbReference type="NCBI Taxonomy" id="70996"/>
    <lineage>
        <taxon>Bacteria</taxon>
        <taxon>Bacillati</taxon>
        <taxon>Chloroflexota</taxon>
        <taxon>Chloroflexia</taxon>
        <taxon>Herpetosiphonales</taxon>
        <taxon>Herpetosiphonaceae</taxon>
        <taxon>Herpetosiphon</taxon>
    </lineage>
</organism>
<dbReference type="OrthoDB" id="8404154at2"/>
<evidence type="ECO:0000259" key="9">
    <source>
        <dbReference type="PROSITE" id="PS50928"/>
    </source>
</evidence>
<sequence length="299" mass="32576">MAEQASERGRGAQSPHLGLRRINWSWLGTVPFFLFACAFLLLPSASLVIGSFQDNQGNFTLQNITDLSQPSIVNAYLLSMKVSGVTALLGTLVGGLLAWAMVLGRLPRFVRAFLIPFSGVASNFAGVPLAFAFIATLGRVGFVTVLLKDLGFNLYDKGFNLYSFWGLSATYLYFQIPLVVLILTPAFEALRPQWREAAESLGASGGYYWRSVALPILTPALLSTVVLLFGNAFGAYATAYALTGGSLNIVPIMIGAQIQGDILHNPNLGYALAFGMMLIMTFVLVLYSWLQRRSARWLQ</sequence>
<dbReference type="PANTHER" id="PTHR42929:SF1">
    <property type="entry name" value="INNER MEMBRANE ABC TRANSPORTER PERMEASE PROTEIN YDCU-RELATED"/>
    <property type="match status" value="1"/>
</dbReference>
<dbReference type="Pfam" id="PF00528">
    <property type="entry name" value="BPD_transp_1"/>
    <property type="match status" value="1"/>
</dbReference>
<evidence type="ECO:0000256" key="5">
    <source>
        <dbReference type="ARBA" id="ARBA00022692"/>
    </source>
</evidence>
<dbReference type="SUPFAM" id="SSF161098">
    <property type="entry name" value="MetI-like"/>
    <property type="match status" value="1"/>
</dbReference>
<dbReference type="STRING" id="70996.SE18_01645"/>
<name>A0A0P6YHL2_9CHLR</name>
<evidence type="ECO:0000256" key="4">
    <source>
        <dbReference type="ARBA" id="ARBA00022475"/>
    </source>
</evidence>
<dbReference type="PANTHER" id="PTHR42929">
    <property type="entry name" value="INNER MEMBRANE ABC TRANSPORTER PERMEASE PROTEIN YDCU-RELATED-RELATED"/>
    <property type="match status" value="1"/>
</dbReference>
<dbReference type="Gene3D" id="1.10.3720.10">
    <property type="entry name" value="MetI-like"/>
    <property type="match status" value="1"/>
</dbReference>
<dbReference type="PROSITE" id="PS50928">
    <property type="entry name" value="ABC_TM1"/>
    <property type="match status" value="1"/>
</dbReference>
<keyword evidence="3 8" id="KW-0813">Transport</keyword>
<dbReference type="GO" id="GO:0005886">
    <property type="term" value="C:plasma membrane"/>
    <property type="evidence" value="ECO:0007669"/>
    <property type="project" value="UniProtKB-SubCell"/>
</dbReference>
<keyword evidence="6 8" id="KW-1133">Transmembrane helix</keyword>
<evidence type="ECO:0000256" key="1">
    <source>
        <dbReference type="ARBA" id="ARBA00004651"/>
    </source>
</evidence>
<keyword evidence="4" id="KW-1003">Cell membrane</keyword>
<evidence type="ECO:0000256" key="8">
    <source>
        <dbReference type="RuleBase" id="RU363032"/>
    </source>
</evidence>
<comment type="subcellular location">
    <subcellularLocation>
        <location evidence="1 8">Cell membrane</location>
        <topology evidence="1 8">Multi-pass membrane protein</topology>
    </subcellularLocation>
</comment>
<dbReference type="Proteomes" id="UP000050277">
    <property type="component" value="Unassembled WGS sequence"/>
</dbReference>
<evidence type="ECO:0000256" key="2">
    <source>
        <dbReference type="ARBA" id="ARBA00007069"/>
    </source>
</evidence>
<feature type="transmembrane region" description="Helical" evidence="8">
    <location>
        <begin position="24"/>
        <end position="42"/>
    </location>
</feature>